<gene>
    <name evidence="7" type="ORF">ABB25_07015</name>
</gene>
<dbReference type="AlphaFoldDB" id="A0A0R0BMB6"/>
<name>A0A0R0BMB6_9GAMM</name>
<evidence type="ECO:0000256" key="1">
    <source>
        <dbReference type="ARBA" id="ARBA00004167"/>
    </source>
</evidence>
<dbReference type="PANTHER" id="PTHR36985:SF1">
    <property type="entry name" value="TRANSLOCATION AND ASSEMBLY MODULE SUBUNIT TAMB"/>
    <property type="match status" value="1"/>
</dbReference>
<dbReference type="GO" id="GO:0005886">
    <property type="term" value="C:plasma membrane"/>
    <property type="evidence" value="ECO:0007669"/>
    <property type="project" value="InterPro"/>
</dbReference>
<dbReference type="Pfam" id="PF04357">
    <property type="entry name" value="TamB"/>
    <property type="match status" value="1"/>
</dbReference>
<comment type="caution">
    <text evidence="7">The sequence shown here is derived from an EMBL/GenBank/DDBJ whole genome shotgun (WGS) entry which is preliminary data.</text>
</comment>
<protein>
    <submittedName>
        <fullName evidence="7">Pathogenicity protein</fullName>
    </submittedName>
</protein>
<reference evidence="7 8" key="1">
    <citation type="submission" date="2015-05" db="EMBL/GenBank/DDBJ databases">
        <title>Genome sequencing and analysis of members of genus Stenotrophomonas.</title>
        <authorList>
            <person name="Patil P.P."/>
            <person name="Midha S."/>
            <person name="Patil P.B."/>
        </authorList>
    </citation>
    <scope>NUCLEOTIDE SEQUENCE [LARGE SCALE GENOMIC DNA]</scope>
    <source>
        <strain evidence="7 8">DSM 17805</strain>
    </source>
</reference>
<dbReference type="PATRIC" id="fig|266128.3.peg.276"/>
<proteinExistence type="predicted"/>
<dbReference type="PANTHER" id="PTHR36985">
    <property type="entry name" value="TRANSLOCATION AND ASSEMBLY MODULE SUBUNIT TAMB"/>
    <property type="match status" value="1"/>
</dbReference>
<evidence type="ECO:0000256" key="4">
    <source>
        <dbReference type="ARBA" id="ARBA00023136"/>
    </source>
</evidence>
<keyword evidence="3 5" id="KW-1133">Transmembrane helix</keyword>
<dbReference type="EMBL" id="LDJH01000011">
    <property type="protein sequence ID" value="KRG58415.1"/>
    <property type="molecule type" value="Genomic_DNA"/>
</dbReference>
<evidence type="ECO:0000313" key="7">
    <source>
        <dbReference type="EMBL" id="KRG58415.1"/>
    </source>
</evidence>
<feature type="domain" description="Translocation and assembly module TamB C-terminal" evidence="6">
    <location>
        <begin position="945"/>
        <end position="1275"/>
    </location>
</feature>
<dbReference type="RefSeq" id="WP_057665371.1">
    <property type="nucleotide sequence ID" value="NZ_LDJH01000011.1"/>
</dbReference>
<dbReference type="Proteomes" id="UP000051254">
    <property type="component" value="Unassembled WGS sequence"/>
</dbReference>
<evidence type="ECO:0000313" key="8">
    <source>
        <dbReference type="Proteomes" id="UP000051254"/>
    </source>
</evidence>
<evidence type="ECO:0000256" key="5">
    <source>
        <dbReference type="SAM" id="Phobius"/>
    </source>
</evidence>
<sequence>MSAAERAERLAELKARRRARLRKAAIGTGIGVASLLLVVLIAGYWLLQTLAGRDVLLAQLQARLPAGASLSWSAVEGPVAGPLTLHDLEFRYDGVQLRAAKAYLDPDIRPLLGRKLRLDALQLRDATLELGPPSDEPFQLPRWPDVLPSLELPLSIQADTIAVDNLAITRLGEPLLVLHKLRGGLTLADGELRATALKANTDQGDLLLDGHYTPRNDYATELVARALLPMPAGGQARLGLAVRGDLDRMEVALAGHAPQPVHAMLILEGRQQPRWRAFARGEGLELGHWIPGAAETAPLSLQLAARGQGGQARVRGRVQQGEQDIVLVPSNIAIENQVLTVAPLVVQAFGGTIGARGTADFSDSANPAFRLSLALEGLSWTPEAEGDAAPVPVFLRQALLGVAGTAQAWAVNGLADIAREQQQAALKLDIRGNQRAAFIHELVATTPGGKASVEGRLGWEPALAWEARASLDGFDPGYFLPGWDGRLSGQVLSSGARQAPADPADPAAQAGPLQASVDIPRLQGQLRGRPLQASASVQLLGEQAEGKLELALGNSQVSAQGKVGSQLDVQAQLQPLQLDDLLPGSSGSLAGSLALRGRSDSPDITADLRGSGLRWGDYQADSVSLVGELPWRGRQGQLALQASQLQAGMALDNVQLTASGNLQQLALAGTAGNELGQLALQGNVGQTSTGWAGGLQALQLDPAKGAAWALRAPVAFRVDGSRIRVGDLCLGAATGGALCASADWPNNGVQFSGDALPLSLVQPWLPLNEGRRTHLRGELTLDGRLRPQGKALVGQFTLLSPEGGVRLGDNARGELVRYDNFNARIDLSPGAINGYVGIGFAGDGFVDARVATGWSDNAPLVGDIYLNMSRLYWLELFSPDLVRPTGLLEGHVSLRGVRAQPQIGGEARLSNFAGEFPALGLNLSEGSGELVAQPDGSARIRANVKTGGAGALQVDGGLSLFGQEQPLQLRITGNQVLLANTPELRIIANPDLQFTLDQQAMKLTGSVQVPEASIDLERLDRGTSTSDDVVVLDPVDPTAGPSSPLAMELAIRLGDKVTMSGFGLKGTLAGDLQVVARPGREMTANGQLEVGGRYKAYGQDLTITDGRLLWNHGVVSDPRIAIRARREIGEVTAGIQVSGRAMQPKVDIWSEPAMSQSEALSYLVLGRSLSMASSDQVDQVSAASAALSAGSGFLASQIGARLGFDDAGVSQSRALGGAVLGVGKYITPKLYVGYGVSMIGAGQVLTLKYLLRKGFDIEVESSTVENRGSVNWRTEK</sequence>
<keyword evidence="8" id="KW-1185">Reference proteome</keyword>
<dbReference type="InterPro" id="IPR007452">
    <property type="entry name" value="TamB_C"/>
</dbReference>
<dbReference type="STRING" id="266128.ABB25_07015"/>
<feature type="transmembrane region" description="Helical" evidence="5">
    <location>
        <begin position="24"/>
        <end position="47"/>
    </location>
</feature>
<evidence type="ECO:0000256" key="2">
    <source>
        <dbReference type="ARBA" id="ARBA00022692"/>
    </source>
</evidence>
<dbReference type="OrthoDB" id="5555605at2"/>
<accession>A0A0R0BMB6</accession>
<keyword evidence="2 5" id="KW-0812">Transmembrane</keyword>
<organism evidence="7 8">
    <name type="scientific">Stenotrophomonas koreensis</name>
    <dbReference type="NCBI Taxonomy" id="266128"/>
    <lineage>
        <taxon>Bacteria</taxon>
        <taxon>Pseudomonadati</taxon>
        <taxon>Pseudomonadota</taxon>
        <taxon>Gammaproteobacteria</taxon>
        <taxon>Lysobacterales</taxon>
        <taxon>Lysobacteraceae</taxon>
        <taxon>Stenotrophomonas</taxon>
    </lineage>
</organism>
<dbReference type="GO" id="GO:0097347">
    <property type="term" value="C:TAM protein secretion complex"/>
    <property type="evidence" value="ECO:0007669"/>
    <property type="project" value="TreeGrafter"/>
</dbReference>
<evidence type="ECO:0000256" key="3">
    <source>
        <dbReference type="ARBA" id="ARBA00022989"/>
    </source>
</evidence>
<comment type="subcellular location">
    <subcellularLocation>
        <location evidence="1">Membrane</location>
        <topology evidence="1">Single-pass membrane protein</topology>
    </subcellularLocation>
</comment>
<keyword evidence="4 5" id="KW-0472">Membrane</keyword>
<dbReference type="GO" id="GO:0009306">
    <property type="term" value="P:protein secretion"/>
    <property type="evidence" value="ECO:0007669"/>
    <property type="project" value="InterPro"/>
</dbReference>
<evidence type="ECO:0000259" key="6">
    <source>
        <dbReference type="Pfam" id="PF04357"/>
    </source>
</evidence>